<dbReference type="RefSeq" id="WP_136887028.1">
    <property type="nucleotide sequence ID" value="NZ_SUNI01000017.1"/>
</dbReference>
<keyword evidence="1" id="KW-0472">Membrane</keyword>
<dbReference type="PANTHER" id="PTHR37314">
    <property type="entry name" value="SLR0142 PROTEIN"/>
    <property type="match status" value="1"/>
</dbReference>
<feature type="transmembrane region" description="Helical" evidence="1">
    <location>
        <begin position="109"/>
        <end position="130"/>
    </location>
</feature>
<name>A0A4U0R7R3_9RHOB</name>
<accession>A0A4U0R7R3</accession>
<dbReference type="Pfam" id="PF06912">
    <property type="entry name" value="DUF1275"/>
    <property type="match status" value="1"/>
</dbReference>
<reference evidence="2 3" key="1">
    <citation type="submission" date="2019-04" db="EMBL/GenBank/DDBJ databases">
        <authorList>
            <person name="Li J."/>
        </authorList>
    </citation>
    <scope>NUCLEOTIDE SEQUENCE [LARGE SCALE GENOMIC DNA]</scope>
    <source>
        <strain evidence="2 3">KCTC 42687</strain>
    </source>
</reference>
<dbReference type="PANTHER" id="PTHR37314:SF4">
    <property type="entry name" value="UPF0700 TRANSMEMBRANE PROTEIN YOAK"/>
    <property type="match status" value="1"/>
</dbReference>
<feature type="transmembrane region" description="Helical" evidence="1">
    <location>
        <begin position="136"/>
        <end position="153"/>
    </location>
</feature>
<feature type="transmembrane region" description="Helical" evidence="1">
    <location>
        <begin position="67"/>
        <end position="97"/>
    </location>
</feature>
<evidence type="ECO:0000313" key="2">
    <source>
        <dbReference type="EMBL" id="TJZ90352.1"/>
    </source>
</evidence>
<gene>
    <name evidence="2" type="ORF">FA743_15635</name>
</gene>
<dbReference type="OrthoDB" id="270162at2"/>
<organism evidence="2 3">
    <name type="scientific">Paracoccus gahaiensis</name>
    <dbReference type="NCBI Taxonomy" id="1706839"/>
    <lineage>
        <taxon>Bacteria</taxon>
        <taxon>Pseudomonadati</taxon>
        <taxon>Pseudomonadota</taxon>
        <taxon>Alphaproteobacteria</taxon>
        <taxon>Rhodobacterales</taxon>
        <taxon>Paracoccaceae</taxon>
        <taxon>Paracoccus</taxon>
    </lineage>
</organism>
<feature type="transmembrane region" description="Helical" evidence="1">
    <location>
        <begin position="201"/>
        <end position="222"/>
    </location>
</feature>
<feature type="transmembrane region" description="Helical" evidence="1">
    <location>
        <begin position="228"/>
        <end position="245"/>
    </location>
</feature>
<keyword evidence="1" id="KW-1133">Transmembrane helix</keyword>
<evidence type="ECO:0000313" key="3">
    <source>
        <dbReference type="Proteomes" id="UP000309747"/>
    </source>
</evidence>
<evidence type="ECO:0000256" key="1">
    <source>
        <dbReference type="SAM" id="Phobius"/>
    </source>
</evidence>
<dbReference type="Proteomes" id="UP000309747">
    <property type="component" value="Unassembled WGS sequence"/>
</dbReference>
<comment type="caution">
    <text evidence="2">The sequence shown here is derived from an EMBL/GenBank/DDBJ whole genome shotgun (WGS) entry which is preliminary data.</text>
</comment>
<sequence length="248" mass="25768">MKTRRRLLDPRRSARAIVARRRSAGNDLILATILAAIAGAANAGGFFALGQYTSHMTGYLAALADNVAIANLGIVAISTLAVAAFIAGAGFSAILIDAAQGPASSRRQYAWPLVFQGVFLACFSMGGLLTGEIGRIFSLACLCFIMGMQNATITRISGARIRTTHATGIVTDIGIELGRAVHARLRPGLGMSADRGKLRMLVQLVVAFVLGGIFGAIGYGLAGFLFSIPLAAVLLALGLPGVIGARRR</sequence>
<keyword evidence="3" id="KW-1185">Reference proteome</keyword>
<keyword evidence="1" id="KW-0812">Transmembrane</keyword>
<dbReference type="EMBL" id="SUNI01000017">
    <property type="protein sequence ID" value="TJZ90352.1"/>
    <property type="molecule type" value="Genomic_DNA"/>
</dbReference>
<proteinExistence type="predicted"/>
<protein>
    <submittedName>
        <fullName evidence="2">DUF1275 domain-containing protein</fullName>
    </submittedName>
</protein>
<dbReference type="InterPro" id="IPR010699">
    <property type="entry name" value="DUF1275"/>
</dbReference>
<dbReference type="AlphaFoldDB" id="A0A4U0R7R3"/>